<dbReference type="AlphaFoldDB" id="A0A6I4J1U1"/>
<keyword evidence="1" id="KW-0812">Transmembrane</keyword>
<accession>A0A6I4J1U1</accession>
<keyword evidence="1" id="KW-0472">Membrane</keyword>
<dbReference type="Gene3D" id="2.60.120.10">
    <property type="entry name" value="Jelly Rolls"/>
    <property type="match status" value="1"/>
</dbReference>
<evidence type="ECO:0000259" key="2">
    <source>
        <dbReference type="PROSITE" id="PS50042"/>
    </source>
</evidence>
<protein>
    <submittedName>
        <fullName evidence="3">Cyclic nucleotide-binding domain-containing protein</fullName>
    </submittedName>
</protein>
<evidence type="ECO:0000256" key="1">
    <source>
        <dbReference type="SAM" id="Phobius"/>
    </source>
</evidence>
<proteinExistence type="predicted"/>
<keyword evidence="1" id="KW-1133">Transmembrane helix</keyword>
<dbReference type="CDD" id="cd00038">
    <property type="entry name" value="CAP_ED"/>
    <property type="match status" value="1"/>
</dbReference>
<name>A0A6I4J1U1_9SPHN</name>
<dbReference type="InterPro" id="IPR014710">
    <property type="entry name" value="RmlC-like_jellyroll"/>
</dbReference>
<feature type="transmembrane region" description="Helical" evidence="1">
    <location>
        <begin position="92"/>
        <end position="111"/>
    </location>
</feature>
<dbReference type="InterPro" id="IPR000595">
    <property type="entry name" value="cNMP-bd_dom"/>
</dbReference>
<sequence length="264" mass="28390">MRASGAGGKRLRNGPAAYCQSNRPWRIRRTGAGGAMDVDGGWELAWATGHLQYLLLVVAMLPARLTRVRIGVSAAAVMGILASGVFSFQPAALFWNVLLLLVNAVLLLQFVRSNAAVRFGPDEEPMLTTLLKGLPRARARHFLDQGFWLTGQAGEALIREGEPVTHLFYLASGDARVTNGGKQVGRLGTGDLIGEVTVLSGETASATVTLDTAARMWCAPAQSLRLYLDAHHDVRHAVEQSFAAALRHKLQEMNRAVAEAGGLR</sequence>
<dbReference type="PROSITE" id="PS50042">
    <property type="entry name" value="CNMP_BINDING_3"/>
    <property type="match status" value="1"/>
</dbReference>
<evidence type="ECO:0000313" key="4">
    <source>
        <dbReference type="Proteomes" id="UP000441389"/>
    </source>
</evidence>
<comment type="caution">
    <text evidence="3">The sequence shown here is derived from an EMBL/GenBank/DDBJ whole genome shotgun (WGS) entry which is preliminary data.</text>
</comment>
<feature type="domain" description="Cyclic nucleotide-binding" evidence="2">
    <location>
        <begin position="130"/>
        <end position="245"/>
    </location>
</feature>
<dbReference type="EMBL" id="WQMS01000013">
    <property type="protein sequence ID" value="MVO78385.1"/>
    <property type="molecule type" value="Genomic_DNA"/>
</dbReference>
<keyword evidence="4" id="KW-1185">Reference proteome</keyword>
<reference evidence="3 4" key="1">
    <citation type="submission" date="2019-12" db="EMBL/GenBank/DDBJ databases">
        <authorList>
            <person name="Huq M.A."/>
        </authorList>
    </citation>
    <scope>NUCLEOTIDE SEQUENCE [LARGE SCALE GENOMIC DNA]</scope>
    <source>
        <strain evidence="3 4">MAH-20</strain>
    </source>
</reference>
<dbReference type="Proteomes" id="UP000441389">
    <property type="component" value="Unassembled WGS sequence"/>
</dbReference>
<dbReference type="Pfam" id="PF00027">
    <property type="entry name" value="cNMP_binding"/>
    <property type="match status" value="1"/>
</dbReference>
<dbReference type="InterPro" id="IPR018490">
    <property type="entry name" value="cNMP-bd_dom_sf"/>
</dbReference>
<dbReference type="SUPFAM" id="SSF51206">
    <property type="entry name" value="cAMP-binding domain-like"/>
    <property type="match status" value="1"/>
</dbReference>
<organism evidence="3 4">
    <name type="scientific">Sphingomonas horti</name>
    <dbReference type="NCBI Taxonomy" id="2682842"/>
    <lineage>
        <taxon>Bacteria</taxon>
        <taxon>Pseudomonadati</taxon>
        <taxon>Pseudomonadota</taxon>
        <taxon>Alphaproteobacteria</taxon>
        <taxon>Sphingomonadales</taxon>
        <taxon>Sphingomonadaceae</taxon>
        <taxon>Sphingomonas</taxon>
    </lineage>
</organism>
<evidence type="ECO:0000313" key="3">
    <source>
        <dbReference type="EMBL" id="MVO78385.1"/>
    </source>
</evidence>
<gene>
    <name evidence="3" type="ORF">GON01_10625</name>
</gene>
<dbReference type="SMART" id="SM00100">
    <property type="entry name" value="cNMP"/>
    <property type="match status" value="1"/>
</dbReference>
<feature type="transmembrane region" description="Helical" evidence="1">
    <location>
        <begin position="68"/>
        <end position="86"/>
    </location>
</feature>